<reference evidence="2" key="1">
    <citation type="journal article" date="2019" name="Nat. Commun.">
        <title>Expansion of phycobilisome linker gene families in mesophilic red algae.</title>
        <authorList>
            <person name="Lee J."/>
            <person name="Kim D."/>
            <person name="Bhattacharya D."/>
            <person name="Yoon H.S."/>
        </authorList>
    </citation>
    <scope>NUCLEOTIDE SEQUENCE [LARGE SCALE GENOMIC DNA]</scope>
    <source>
        <strain evidence="2">CCMP 1328</strain>
    </source>
</reference>
<keyword evidence="2" id="KW-1185">Reference proteome</keyword>
<evidence type="ECO:0000313" key="1">
    <source>
        <dbReference type="EMBL" id="KAA8494351.1"/>
    </source>
</evidence>
<organism evidence="1 2">
    <name type="scientific">Porphyridium purpureum</name>
    <name type="common">Red alga</name>
    <name type="synonym">Porphyridium cruentum</name>
    <dbReference type="NCBI Taxonomy" id="35688"/>
    <lineage>
        <taxon>Eukaryota</taxon>
        <taxon>Rhodophyta</taxon>
        <taxon>Bangiophyceae</taxon>
        <taxon>Porphyridiales</taxon>
        <taxon>Porphyridiaceae</taxon>
        <taxon>Porphyridium</taxon>
    </lineage>
</organism>
<dbReference type="EMBL" id="VRMN01000005">
    <property type="protein sequence ID" value="KAA8494351.1"/>
    <property type="molecule type" value="Genomic_DNA"/>
</dbReference>
<accession>A0A5J4YS72</accession>
<dbReference type="AlphaFoldDB" id="A0A5J4YS72"/>
<comment type="caution">
    <text evidence="1">The sequence shown here is derived from an EMBL/GenBank/DDBJ whole genome shotgun (WGS) entry which is preliminary data.</text>
</comment>
<dbReference type="Proteomes" id="UP000324585">
    <property type="component" value="Unassembled WGS sequence"/>
</dbReference>
<protein>
    <submittedName>
        <fullName evidence="1">Uncharacterized protein</fullName>
    </submittedName>
</protein>
<name>A0A5J4YS72_PORPP</name>
<proteinExistence type="predicted"/>
<sequence>MFGSTSPDLDDIQAEVFVRRGGILLGSFVDVRVGDESEVEAVKVVKMRRPDNELEFEQRWNAALELCLDKLRQSLDTTSRDAFFSMATRAQKSKFGFSAPPFSSQGYFKKTVATPASPFDTRVSIVMPLPKTHGSDSPQDGNGPD</sequence>
<gene>
    <name evidence="1" type="ORF">FVE85_4326</name>
</gene>
<evidence type="ECO:0000313" key="2">
    <source>
        <dbReference type="Proteomes" id="UP000324585"/>
    </source>
</evidence>